<keyword evidence="5" id="KW-0804">Transcription</keyword>
<proteinExistence type="inferred from homology"/>
<dbReference type="Gene3D" id="1.10.10.10">
    <property type="entry name" value="Winged helix-like DNA-binding domain superfamily/Winged helix DNA-binding domain"/>
    <property type="match status" value="1"/>
</dbReference>
<dbReference type="InterPro" id="IPR013249">
    <property type="entry name" value="RNA_pol_sigma70_r4_t2"/>
</dbReference>
<name>A0ABT8KUT6_9BACT</name>
<evidence type="ECO:0000256" key="1">
    <source>
        <dbReference type="ARBA" id="ARBA00010641"/>
    </source>
</evidence>
<evidence type="ECO:0000256" key="2">
    <source>
        <dbReference type="ARBA" id="ARBA00023015"/>
    </source>
</evidence>
<dbReference type="Proteomes" id="UP001172082">
    <property type="component" value="Unassembled WGS sequence"/>
</dbReference>
<gene>
    <name evidence="8" type="ORF">QQ008_24270</name>
</gene>
<evidence type="ECO:0000256" key="5">
    <source>
        <dbReference type="ARBA" id="ARBA00023163"/>
    </source>
</evidence>
<evidence type="ECO:0000313" key="9">
    <source>
        <dbReference type="Proteomes" id="UP001172082"/>
    </source>
</evidence>
<dbReference type="InterPro" id="IPR039425">
    <property type="entry name" value="RNA_pol_sigma-70-like"/>
</dbReference>
<keyword evidence="2" id="KW-0805">Transcription regulation</keyword>
<comment type="similarity">
    <text evidence="1">Belongs to the sigma-70 factor family. ECF subfamily.</text>
</comment>
<dbReference type="SUPFAM" id="SSF88659">
    <property type="entry name" value="Sigma3 and sigma4 domains of RNA polymerase sigma factors"/>
    <property type="match status" value="1"/>
</dbReference>
<dbReference type="Gene3D" id="1.10.1740.10">
    <property type="match status" value="1"/>
</dbReference>
<dbReference type="SUPFAM" id="SSF88946">
    <property type="entry name" value="Sigma2 domain of RNA polymerase sigma factors"/>
    <property type="match status" value="1"/>
</dbReference>
<keyword evidence="4" id="KW-0238">DNA-binding</keyword>
<dbReference type="PANTHER" id="PTHR43133">
    <property type="entry name" value="RNA POLYMERASE ECF-TYPE SIGMA FACTO"/>
    <property type="match status" value="1"/>
</dbReference>
<dbReference type="Pfam" id="PF08281">
    <property type="entry name" value="Sigma70_r4_2"/>
    <property type="match status" value="1"/>
</dbReference>
<evidence type="ECO:0000256" key="4">
    <source>
        <dbReference type="ARBA" id="ARBA00023125"/>
    </source>
</evidence>
<feature type="domain" description="RNA polymerase sigma-70 region 2" evidence="6">
    <location>
        <begin position="24"/>
        <end position="90"/>
    </location>
</feature>
<dbReference type="InterPro" id="IPR013324">
    <property type="entry name" value="RNA_pol_sigma_r3/r4-like"/>
</dbReference>
<keyword evidence="3" id="KW-0731">Sigma factor</keyword>
<dbReference type="InterPro" id="IPR014284">
    <property type="entry name" value="RNA_pol_sigma-70_dom"/>
</dbReference>
<comment type="caution">
    <text evidence="8">The sequence shown here is derived from an EMBL/GenBank/DDBJ whole genome shotgun (WGS) entry which is preliminary data.</text>
</comment>
<evidence type="ECO:0000259" key="6">
    <source>
        <dbReference type="Pfam" id="PF04542"/>
    </source>
</evidence>
<feature type="domain" description="RNA polymerase sigma factor 70 region 4 type 2" evidence="7">
    <location>
        <begin position="136"/>
        <end position="183"/>
    </location>
</feature>
<dbReference type="InterPro" id="IPR007627">
    <property type="entry name" value="RNA_pol_sigma70_r2"/>
</dbReference>
<reference evidence="8" key="1">
    <citation type="submission" date="2023-06" db="EMBL/GenBank/DDBJ databases">
        <title>Genomic of Parafulvivirga corallium.</title>
        <authorList>
            <person name="Wang G."/>
        </authorList>
    </citation>
    <scope>NUCLEOTIDE SEQUENCE</scope>
    <source>
        <strain evidence="8">BMA10</strain>
    </source>
</reference>
<protein>
    <submittedName>
        <fullName evidence="8">RNA polymerase sigma factor</fullName>
    </submittedName>
</protein>
<dbReference type="Pfam" id="PF04542">
    <property type="entry name" value="Sigma70_r2"/>
    <property type="match status" value="1"/>
</dbReference>
<accession>A0ABT8KUT6</accession>
<dbReference type="RefSeq" id="WP_346754550.1">
    <property type="nucleotide sequence ID" value="NZ_JAUJEA010000011.1"/>
</dbReference>
<dbReference type="PANTHER" id="PTHR43133:SF8">
    <property type="entry name" value="RNA POLYMERASE SIGMA FACTOR HI_1459-RELATED"/>
    <property type="match status" value="1"/>
</dbReference>
<dbReference type="NCBIfam" id="TIGR02937">
    <property type="entry name" value="sigma70-ECF"/>
    <property type="match status" value="1"/>
</dbReference>
<dbReference type="EMBL" id="JAUJEA010000011">
    <property type="protein sequence ID" value="MDN5204530.1"/>
    <property type="molecule type" value="Genomic_DNA"/>
</dbReference>
<keyword evidence="9" id="KW-1185">Reference proteome</keyword>
<dbReference type="InterPro" id="IPR036388">
    <property type="entry name" value="WH-like_DNA-bd_sf"/>
</dbReference>
<organism evidence="8 9">
    <name type="scientific">Splendidivirga corallicola</name>
    <dbReference type="NCBI Taxonomy" id="3051826"/>
    <lineage>
        <taxon>Bacteria</taxon>
        <taxon>Pseudomonadati</taxon>
        <taxon>Bacteroidota</taxon>
        <taxon>Cytophagia</taxon>
        <taxon>Cytophagales</taxon>
        <taxon>Splendidivirgaceae</taxon>
        <taxon>Splendidivirga</taxon>
    </lineage>
</organism>
<evidence type="ECO:0000256" key="3">
    <source>
        <dbReference type="ARBA" id="ARBA00023082"/>
    </source>
</evidence>
<evidence type="ECO:0000313" key="8">
    <source>
        <dbReference type="EMBL" id="MDN5204530.1"/>
    </source>
</evidence>
<evidence type="ECO:0000259" key="7">
    <source>
        <dbReference type="Pfam" id="PF08281"/>
    </source>
</evidence>
<dbReference type="InterPro" id="IPR013325">
    <property type="entry name" value="RNA_pol_sigma_r2"/>
</dbReference>
<sequence>MDKDLNSIVQKALLGDKKALESVVEEVKDLIYNLSLKMLLFPEDAQDATQEILVRIITHLSTFQGKSTFKTWVYKVATNYLLTEKSKKDRKAKEVSFDEYANQIDTGQSAMIRYTNNEGEIGLLEEEVKVSCTHGLLHCLNPANRLIYVLGDVLDLNSKEAAEILEITPSSFRKQLSRSRERIKNFLTAKCGLVNPNNSCRCKRKIDFLIDSKMIDPHALRFANHTKRSIDMMQKIEFLDKTLSVFRSVPIIGAPNGIMKEVRQTINSITF</sequence>